<organism evidence="1 2">
    <name type="scientific">Apiosordaria backusii</name>
    <dbReference type="NCBI Taxonomy" id="314023"/>
    <lineage>
        <taxon>Eukaryota</taxon>
        <taxon>Fungi</taxon>
        <taxon>Dikarya</taxon>
        <taxon>Ascomycota</taxon>
        <taxon>Pezizomycotina</taxon>
        <taxon>Sordariomycetes</taxon>
        <taxon>Sordariomycetidae</taxon>
        <taxon>Sordariales</taxon>
        <taxon>Lasiosphaeriaceae</taxon>
        <taxon>Apiosordaria</taxon>
    </lineage>
</organism>
<evidence type="ECO:0000313" key="1">
    <source>
        <dbReference type="EMBL" id="KAK0732508.1"/>
    </source>
</evidence>
<sequence length="177" mass="18568">MSAMLDEKFLSEHQRIAELLSSTWFFDFKRDEIASRYREYPNKLYKPCGIAMDLSTALRDAVPAGLTSDELVAFDKQRRSWIKERKSVVTEFARQGGAADTGRALQALALAITGVQECKAALAVGLGITDPASLTAGPGISGGTSSSSAGAVGARETGLVKEVAAVVGGVAAMGLSL</sequence>
<gene>
    <name evidence="1" type="ORF">B0T21DRAFT_369109</name>
</gene>
<name>A0AA40BDZ4_9PEZI</name>
<dbReference type="Proteomes" id="UP001172159">
    <property type="component" value="Unassembled WGS sequence"/>
</dbReference>
<evidence type="ECO:0000313" key="2">
    <source>
        <dbReference type="Proteomes" id="UP001172159"/>
    </source>
</evidence>
<reference evidence="1" key="1">
    <citation type="submission" date="2023-06" db="EMBL/GenBank/DDBJ databases">
        <title>Genome-scale phylogeny and comparative genomics of the fungal order Sordariales.</title>
        <authorList>
            <consortium name="Lawrence Berkeley National Laboratory"/>
            <person name="Hensen N."/>
            <person name="Bonometti L."/>
            <person name="Westerberg I."/>
            <person name="Brannstrom I.O."/>
            <person name="Guillou S."/>
            <person name="Cros-Aarteil S."/>
            <person name="Calhoun S."/>
            <person name="Haridas S."/>
            <person name="Kuo A."/>
            <person name="Mondo S."/>
            <person name="Pangilinan J."/>
            <person name="Riley R."/>
            <person name="Labutti K."/>
            <person name="Andreopoulos B."/>
            <person name="Lipzen A."/>
            <person name="Chen C."/>
            <person name="Yanf M."/>
            <person name="Daum C."/>
            <person name="Ng V."/>
            <person name="Clum A."/>
            <person name="Steindorff A."/>
            <person name="Ohm R."/>
            <person name="Martin F."/>
            <person name="Silar P."/>
            <person name="Natvig D."/>
            <person name="Lalanne C."/>
            <person name="Gautier V."/>
            <person name="Ament-Velasquez S.L."/>
            <person name="Kruys A."/>
            <person name="Hutchinson M.I."/>
            <person name="Powell A.J."/>
            <person name="Barry K."/>
            <person name="Miller A.N."/>
            <person name="Grigoriev I.V."/>
            <person name="Debuchy R."/>
            <person name="Gladieux P."/>
            <person name="Thoren M.H."/>
            <person name="Johannesson H."/>
        </authorList>
    </citation>
    <scope>NUCLEOTIDE SEQUENCE</scope>
    <source>
        <strain evidence="1">CBS 540.89</strain>
    </source>
</reference>
<accession>A0AA40BDZ4</accession>
<comment type="caution">
    <text evidence="1">The sequence shown here is derived from an EMBL/GenBank/DDBJ whole genome shotgun (WGS) entry which is preliminary data.</text>
</comment>
<protein>
    <submittedName>
        <fullName evidence="1">Uncharacterized protein</fullName>
    </submittedName>
</protein>
<dbReference type="EMBL" id="JAUKTV010000008">
    <property type="protein sequence ID" value="KAK0732508.1"/>
    <property type="molecule type" value="Genomic_DNA"/>
</dbReference>
<proteinExistence type="predicted"/>
<keyword evidence="2" id="KW-1185">Reference proteome</keyword>
<dbReference type="AlphaFoldDB" id="A0AA40BDZ4"/>